<evidence type="ECO:0000256" key="6">
    <source>
        <dbReference type="SAM" id="SignalP"/>
    </source>
</evidence>
<keyword evidence="4" id="KW-0378">Hydrolase</keyword>
<dbReference type="InterPro" id="IPR011042">
    <property type="entry name" value="6-blade_b-propeller_TolB-like"/>
</dbReference>
<evidence type="ECO:0000256" key="3">
    <source>
        <dbReference type="ARBA" id="ARBA00022729"/>
    </source>
</evidence>
<dbReference type="PANTHER" id="PTHR42776:SF13">
    <property type="entry name" value="DIPEPTIDYL-PEPTIDASE 5"/>
    <property type="match status" value="1"/>
</dbReference>
<dbReference type="InterPro" id="IPR001375">
    <property type="entry name" value="Peptidase_S9_cat"/>
</dbReference>
<organism evidence="8 9">
    <name type="scientific">Mesoterricola sediminis</name>
    <dbReference type="NCBI Taxonomy" id="2927980"/>
    <lineage>
        <taxon>Bacteria</taxon>
        <taxon>Pseudomonadati</taxon>
        <taxon>Acidobacteriota</taxon>
        <taxon>Holophagae</taxon>
        <taxon>Holophagales</taxon>
        <taxon>Holophagaceae</taxon>
        <taxon>Mesoterricola</taxon>
    </lineage>
</organism>
<dbReference type="AlphaFoldDB" id="A0AA48GV97"/>
<dbReference type="RefSeq" id="WP_243345835.1">
    <property type="nucleotide sequence ID" value="NZ_AP027081.1"/>
</dbReference>
<evidence type="ECO:0000256" key="1">
    <source>
        <dbReference type="ARBA" id="ARBA00010040"/>
    </source>
</evidence>
<feature type="domain" description="Peptidase S9 prolyl oligopeptidase catalytic" evidence="7">
    <location>
        <begin position="474"/>
        <end position="683"/>
    </location>
</feature>
<evidence type="ECO:0000256" key="4">
    <source>
        <dbReference type="ARBA" id="ARBA00022801"/>
    </source>
</evidence>
<protein>
    <submittedName>
        <fullName evidence="8">Peptidase S9</fullName>
    </submittedName>
</protein>
<dbReference type="GO" id="GO:0004252">
    <property type="term" value="F:serine-type endopeptidase activity"/>
    <property type="evidence" value="ECO:0007669"/>
    <property type="project" value="TreeGrafter"/>
</dbReference>
<name>A0AA48GV97_9BACT</name>
<proteinExistence type="inferred from homology"/>
<evidence type="ECO:0000259" key="7">
    <source>
        <dbReference type="Pfam" id="PF00326"/>
    </source>
</evidence>
<comment type="similarity">
    <text evidence="1">Belongs to the peptidase S9C family.</text>
</comment>
<keyword evidence="5" id="KW-0720">Serine protease</keyword>
<keyword evidence="9" id="KW-1185">Reference proteome</keyword>
<feature type="chain" id="PRO_5041461156" evidence="6">
    <location>
        <begin position="21"/>
        <end position="683"/>
    </location>
</feature>
<dbReference type="InterPro" id="IPR029058">
    <property type="entry name" value="AB_hydrolase_fold"/>
</dbReference>
<gene>
    <name evidence="8" type="ORF">METESE_34020</name>
</gene>
<accession>A0AA48GV97</accession>
<dbReference type="EMBL" id="AP027081">
    <property type="protein sequence ID" value="BDU78444.1"/>
    <property type="molecule type" value="Genomic_DNA"/>
</dbReference>
<dbReference type="GO" id="GO:0006508">
    <property type="term" value="P:proteolysis"/>
    <property type="evidence" value="ECO:0007669"/>
    <property type="project" value="UniProtKB-KW"/>
</dbReference>
<evidence type="ECO:0000256" key="2">
    <source>
        <dbReference type="ARBA" id="ARBA00022670"/>
    </source>
</evidence>
<dbReference type="Proteomes" id="UP001228113">
    <property type="component" value="Chromosome"/>
</dbReference>
<dbReference type="FunFam" id="3.40.50.1820:FF:000028">
    <property type="entry name" value="S9 family peptidase"/>
    <property type="match status" value="1"/>
</dbReference>
<evidence type="ECO:0000313" key="9">
    <source>
        <dbReference type="Proteomes" id="UP001228113"/>
    </source>
</evidence>
<keyword evidence="2" id="KW-0645">Protease</keyword>
<dbReference type="KEGG" id="msea:METESE_34020"/>
<keyword evidence="3 6" id="KW-0732">Signal</keyword>
<evidence type="ECO:0000313" key="8">
    <source>
        <dbReference type="EMBL" id="BDU78444.1"/>
    </source>
</evidence>
<dbReference type="PANTHER" id="PTHR42776">
    <property type="entry name" value="SERINE PEPTIDASE S9 FAMILY MEMBER"/>
    <property type="match status" value="1"/>
</dbReference>
<dbReference type="InterPro" id="IPR011659">
    <property type="entry name" value="WD40"/>
</dbReference>
<evidence type="ECO:0000256" key="5">
    <source>
        <dbReference type="ARBA" id="ARBA00022825"/>
    </source>
</evidence>
<dbReference type="Gene3D" id="3.40.50.1820">
    <property type="entry name" value="alpha/beta hydrolase"/>
    <property type="match status" value="1"/>
</dbReference>
<dbReference type="Gene3D" id="2.120.10.30">
    <property type="entry name" value="TolB, C-terminal domain"/>
    <property type="match status" value="2"/>
</dbReference>
<dbReference type="SUPFAM" id="SSF82171">
    <property type="entry name" value="DPP6 N-terminal domain-like"/>
    <property type="match status" value="1"/>
</dbReference>
<sequence>MFRPLILSLLCGAMTVPALAAGTHPVSINDLLAMERLGDPKVSPDGKVVAFSVSKPDVAANKSSHELWLASVDGAWKRRVSAPGTSNSQARWAPDGKALFFVSARSGSAQVWRMPMDGGEAVQVTNLPLDVDALTVAPDGKHLFLGMAVFPGTSPEETKKRMDARAADKATGMVFDRLFVRHWDTWADGTRNHVFRYEVSTGKAVDLMPAMDADCPSKPFGGAEDFAVSPDGTTVVFSARDMGRQEAWSTNFDLFAVPADGSKAPAKLTTNPAWDAQPRFSPDGRTLAYVAMSRPGFEADRFDLVLRDMASGKERKFVLKADDTPRGDRSVANFAWSPDGKVIYAEAENFGQRALFAVDPATGKARIIVGQGTLDGIEFTHDGRILYGMHSLQGPTELYTTDAAGKDIRRVTRFNDGLLAATKLGRPEQFSFKGAKGDTVYGYIVTPADFDPAKKYPVAFLIHGGPQGTFGNDWHYRWNPQVYAGAGYAAVMIDFHGSTSYGQAFTDDIRDDWGGAPFEDLMKGLDFALAKYPFLDKDRMGALGASYGGFMINWIAGHTDRFKTLVCHDGNLDERMAYYDTEELWFPEWEHKGLPWENPQSYVKQNPVEFVKNWKTPMFVIHGMKDFRITYAQGLSTFTALQRKGIPSKLLIFPDENHWVLRPANSLQWHQNVLGWLDQWLKK</sequence>
<reference evidence="8" key="1">
    <citation type="journal article" date="2023" name="Int. J. Syst. Evol. Microbiol.">
        <title>Mesoterricola silvestris gen. nov., sp. nov., Mesoterricola sediminis sp. nov., Geothrix oryzae sp. nov., Geothrix edaphica sp. nov., Geothrix rubra sp. nov., and Geothrix limicola sp. nov., six novel members of Acidobacteriota isolated from soils.</title>
        <authorList>
            <person name="Itoh H."/>
            <person name="Sugisawa Y."/>
            <person name="Mise K."/>
            <person name="Xu Z."/>
            <person name="Kuniyasu M."/>
            <person name="Ushijima N."/>
            <person name="Kawano K."/>
            <person name="Kobayashi E."/>
            <person name="Shiratori Y."/>
            <person name="Masuda Y."/>
            <person name="Senoo K."/>
        </authorList>
    </citation>
    <scope>NUCLEOTIDE SEQUENCE</scope>
    <source>
        <strain evidence="8">W786</strain>
    </source>
</reference>
<dbReference type="Pfam" id="PF07676">
    <property type="entry name" value="PD40"/>
    <property type="match status" value="2"/>
</dbReference>
<feature type="signal peptide" evidence="6">
    <location>
        <begin position="1"/>
        <end position="20"/>
    </location>
</feature>
<dbReference type="SUPFAM" id="SSF53474">
    <property type="entry name" value="alpha/beta-Hydrolases"/>
    <property type="match status" value="1"/>
</dbReference>
<dbReference type="Pfam" id="PF00326">
    <property type="entry name" value="Peptidase_S9"/>
    <property type="match status" value="1"/>
</dbReference>